<dbReference type="InterPro" id="IPR023158">
    <property type="entry name" value="YerB-like_sf"/>
</dbReference>
<feature type="domain" description="DUF3048" evidence="4">
    <location>
        <begin position="237"/>
        <end position="347"/>
    </location>
</feature>
<proteinExistence type="predicted"/>
<feature type="region of interest" description="Disordered" evidence="1">
    <location>
        <begin position="29"/>
        <end position="59"/>
    </location>
</feature>
<dbReference type="KEGG" id="atq:GH723_08535"/>
<keyword evidence="2" id="KW-0732">Signal</keyword>
<accession>A0A5Q2RKN4</accession>
<reference evidence="5 6" key="1">
    <citation type="submission" date="2019-11" db="EMBL/GenBank/DDBJ databases">
        <authorList>
            <person name="He Y."/>
        </authorList>
    </citation>
    <scope>NUCLEOTIDE SEQUENCE [LARGE SCALE GENOMIC DNA]</scope>
    <source>
        <strain evidence="5 6">SCSIO 58843</strain>
    </source>
</reference>
<dbReference type="Pfam" id="PF17479">
    <property type="entry name" value="DUF3048_C"/>
    <property type="match status" value="1"/>
</dbReference>
<dbReference type="Gene3D" id="3.50.90.10">
    <property type="entry name" value="YerB-like"/>
    <property type="match status" value="1"/>
</dbReference>
<dbReference type="Proteomes" id="UP000334019">
    <property type="component" value="Chromosome"/>
</dbReference>
<dbReference type="AlphaFoldDB" id="A0A5Q2RKN4"/>
<protein>
    <submittedName>
        <fullName evidence="5">DUF3048 domain-containing protein</fullName>
    </submittedName>
</protein>
<dbReference type="InterPro" id="IPR021416">
    <property type="entry name" value="DUF3048_N"/>
</dbReference>
<gene>
    <name evidence="5" type="ORF">GH723_08535</name>
</gene>
<feature type="chain" id="PRO_5039520644" evidence="2">
    <location>
        <begin position="26"/>
        <end position="365"/>
    </location>
</feature>
<evidence type="ECO:0000256" key="2">
    <source>
        <dbReference type="SAM" id="SignalP"/>
    </source>
</evidence>
<sequence length="365" mass="39032">MPTRPLRRATTLVALVLSLALLAVACGGDDDESASTTTAPSTTTTEATTTTTEPPPVMQLTGLPVPDGDELAPLRTAMIVKIDNNNSNARPQRGITTADVVIEEAVEGNESRFFAIFHTNLTDPVGPVRSARTSDIDLMPMFGRPTFSSSGGNAGTMGSIRDNDVAVVAGHDSPFGSFFFRLNNDGDIRRRGPHNLFVNLSELYAAAADQGSSPPPFATWRGADDALPETALPTFGVDITFGQNPIQWVWDEPAGGFLRWQRGTPHVDPDGTQVNADNVLLLMTPYAVSPFDATSPEARSVGSGEGWVLTAGQAIHGTWTRETREATYTFTDDEGNVVPLTPGQTWVELLKPQNPPSFLEADPRG</sequence>
<dbReference type="Pfam" id="PF11258">
    <property type="entry name" value="DUF3048"/>
    <property type="match status" value="1"/>
</dbReference>
<feature type="signal peptide" evidence="2">
    <location>
        <begin position="1"/>
        <end position="25"/>
    </location>
</feature>
<dbReference type="SUPFAM" id="SSF159774">
    <property type="entry name" value="YerB-like"/>
    <property type="match status" value="1"/>
</dbReference>
<evidence type="ECO:0000313" key="5">
    <source>
        <dbReference type="EMBL" id="QGG95141.1"/>
    </source>
</evidence>
<evidence type="ECO:0000256" key="1">
    <source>
        <dbReference type="SAM" id="MobiDB-lite"/>
    </source>
</evidence>
<feature type="compositionally biased region" description="Low complexity" evidence="1">
    <location>
        <begin position="34"/>
        <end position="52"/>
    </location>
</feature>
<dbReference type="PROSITE" id="PS51257">
    <property type="entry name" value="PROKAR_LIPOPROTEIN"/>
    <property type="match status" value="1"/>
</dbReference>
<dbReference type="EMBL" id="CP045851">
    <property type="protein sequence ID" value="QGG95141.1"/>
    <property type="molecule type" value="Genomic_DNA"/>
</dbReference>
<evidence type="ECO:0000259" key="4">
    <source>
        <dbReference type="Pfam" id="PF17479"/>
    </source>
</evidence>
<evidence type="ECO:0000259" key="3">
    <source>
        <dbReference type="Pfam" id="PF11258"/>
    </source>
</evidence>
<organism evidence="5 6">
    <name type="scientific">Actinomarinicola tropica</name>
    <dbReference type="NCBI Taxonomy" id="2789776"/>
    <lineage>
        <taxon>Bacteria</taxon>
        <taxon>Bacillati</taxon>
        <taxon>Actinomycetota</taxon>
        <taxon>Acidimicrobiia</taxon>
        <taxon>Acidimicrobiales</taxon>
        <taxon>Iamiaceae</taxon>
        <taxon>Actinomarinicola</taxon>
    </lineage>
</organism>
<keyword evidence="6" id="KW-1185">Reference proteome</keyword>
<dbReference type="RefSeq" id="WP_153759249.1">
    <property type="nucleotide sequence ID" value="NZ_CP045851.1"/>
</dbReference>
<dbReference type="InterPro" id="IPR035328">
    <property type="entry name" value="DUF3048_C"/>
</dbReference>
<name>A0A5Q2RKN4_9ACTN</name>
<feature type="domain" description="DUF3048" evidence="3">
    <location>
        <begin position="60"/>
        <end position="211"/>
    </location>
</feature>
<evidence type="ECO:0000313" key="6">
    <source>
        <dbReference type="Proteomes" id="UP000334019"/>
    </source>
</evidence>